<dbReference type="RefSeq" id="WP_236986897.1">
    <property type="nucleotide sequence ID" value="NZ_AP023086.1"/>
</dbReference>
<gene>
    <name evidence="3" type="ORF">MARGE09_P1629</name>
</gene>
<protein>
    <submittedName>
        <fullName evidence="3">Uncharacterized protein</fullName>
    </submittedName>
</protein>
<organism evidence="3 4">
    <name type="scientific">Marinagarivorans cellulosilyticus</name>
    <dbReference type="NCBI Taxonomy" id="2721545"/>
    <lineage>
        <taxon>Bacteria</taxon>
        <taxon>Pseudomonadati</taxon>
        <taxon>Pseudomonadota</taxon>
        <taxon>Gammaproteobacteria</taxon>
        <taxon>Cellvibrionales</taxon>
        <taxon>Cellvibrionaceae</taxon>
        <taxon>Marinagarivorans</taxon>
    </lineage>
</organism>
<keyword evidence="4" id="KW-1185">Reference proteome</keyword>
<dbReference type="KEGG" id="marq:MARGE09_P1629"/>
<keyword evidence="2" id="KW-0472">Membrane</keyword>
<accession>A0AAN2BJW2</accession>
<feature type="transmembrane region" description="Helical" evidence="2">
    <location>
        <begin position="267"/>
        <end position="289"/>
    </location>
</feature>
<evidence type="ECO:0000256" key="1">
    <source>
        <dbReference type="SAM" id="Coils"/>
    </source>
</evidence>
<keyword evidence="1" id="KW-0175">Coiled coil</keyword>
<keyword evidence="2" id="KW-0812">Transmembrane</keyword>
<feature type="transmembrane region" description="Helical" evidence="2">
    <location>
        <begin position="53"/>
        <end position="74"/>
    </location>
</feature>
<dbReference type="AlphaFoldDB" id="A0AAN2BJW2"/>
<dbReference type="EMBL" id="AP023086">
    <property type="protein sequence ID" value="BCD97428.1"/>
    <property type="molecule type" value="Genomic_DNA"/>
</dbReference>
<dbReference type="Proteomes" id="UP001320119">
    <property type="component" value="Chromosome"/>
</dbReference>
<sequence length="294" mass="33624">MKNDTSQSRLDYIEEKIHRVCRELEYERRFDSEAPRDAPKSLLRQFYISPKQFLMWATALNVALFLGGTIYTGVQVTSIQERYGQAVAQIGEAQQKYTEAKLALDSVERLEVTVKNRLDQIARDGEALRKQLGEESRAHKESLSRLLEDSDKQYDMLVKKRSDITERMSDYLNETDVELKRTASRLTAKLENDIELQSSAIELIKTDIASVKQDAGSSQKEINALRKTIEDQLKSFEQLETQLKTELDKLVGKGVVTLSHFWRGTDVWLKLLVLGVPIFTLLIGVVATLRWKNG</sequence>
<proteinExistence type="predicted"/>
<name>A0AAN2BJW2_9GAMM</name>
<reference evidence="3 4" key="1">
    <citation type="journal article" date="2022" name="IScience">
        <title>An ultrasensitive nanofiber-based assay for enzymatic hydrolysis and deep-sea microbial degradation of cellulose.</title>
        <authorList>
            <person name="Tsudome M."/>
            <person name="Tachioka M."/>
            <person name="Miyazaki M."/>
            <person name="Uchimura K."/>
            <person name="Tsuda M."/>
            <person name="Takaki Y."/>
            <person name="Deguchi S."/>
        </authorList>
    </citation>
    <scope>NUCLEOTIDE SEQUENCE [LARGE SCALE GENOMIC DNA]</scope>
    <source>
        <strain evidence="3 4">GE09</strain>
    </source>
</reference>
<evidence type="ECO:0000256" key="2">
    <source>
        <dbReference type="SAM" id="Phobius"/>
    </source>
</evidence>
<evidence type="ECO:0000313" key="3">
    <source>
        <dbReference type="EMBL" id="BCD97428.1"/>
    </source>
</evidence>
<evidence type="ECO:0000313" key="4">
    <source>
        <dbReference type="Proteomes" id="UP001320119"/>
    </source>
</evidence>
<keyword evidence="2" id="KW-1133">Transmembrane helix</keyword>
<feature type="coiled-coil region" evidence="1">
    <location>
        <begin position="222"/>
        <end position="249"/>
    </location>
</feature>